<keyword evidence="1" id="KW-0812">Transmembrane</keyword>
<evidence type="ECO:0000313" key="3">
    <source>
        <dbReference type="Proteomes" id="UP000717624"/>
    </source>
</evidence>
<keyword evidence="1" id="KW-1133">Transmembrane helix</keyword>
<accession>A0A939BTJ8</accession>
<evidence type="ECO:0000313" key="2">
    <source>
        <dbReference type="EMBL" id="MBM7588526.1"/>
    </source>
</evidence>
<feature type="transmembrane region" description="Helical" evidence="1">
    <location>
        <begin position="67"/>
        <end position="88"/>
    </location>
</feature>
<dbReference type="RefSeq" id="WP_204516280.1">
    <property type="nucleotide sequence ID" value="NZ_BAABIN010000009.1"/>
</dbReference>
<dbReference type="Proteomes" id="UP000717624">
    <property type="component" value="Unassembled WGS sequence"/>
</dbReference>
<evidence type="ECO:0000256" key="1">
    <source>
        <dbReference type="SAM" id="Phobius"/>
    </source>
</evidence>
<feature type="transmembrane region" description="Helical" evidence="1">
    <location>
        <begin position="12"/>
        <end position="33"/>
    </location>
</feature>
<organism evidence="2 3">
    <name type="scientific">Brevibacillus fulvus</name>
    <dbReference type="NCBI Taxonomy" id="1125967"/>
    <lineage>
        <taxon>Bacteria</taxon>
        <taxon>Bacillati</taxon>
        <taxon>Bacillota</taxon>
        <taxon>Bacilli</taxon>
        <taxon>Bacillales</taxon>
        <taxon>Paenibacillaceae</taxon>
        <taxon>Brevibacillus</taxon>
    </lineage>
</organism>
<dbReference type="EMBL" id="JAFBEB010000001">
    <property type="protein sequence ID" value="MBM7588526.1"/>
    <property type="molecule type" value="Genomic_DNA"/>
</dbReference>
<keyword evidence="1" id="KW-0472">Membrane</keyword>
<keyword evidence="3" id="KW-1185">Reference proteome</keyword>
<reference evidence="2" key="1">
    <citation type="submission" date="2021-01" db="EMBL/GenBank/DDBJ databases">
        <title>Genomic Encyclopedia of Type Strains, Phase IV (KMG-IV): sequencing the most valuable type-strain genomes for metagenomic binning, comparative biology and taxonomic classification.</title>
        <authorList>
            <person name="Goeker M."/>
        </authorList>
    </citation>
    <scope>NUCLEOTIDE SEQUENCE</scope>
    <source>
        <strain evidence="2">DSM 25523</strain>
    </source>
</reference>
<protein>
    <submittedName>
        <fullName evidence="2">Uncharacterized protein</fullName>
    </submittedName>
</protein>
<feature type="transmembrane region" description="Helical" evidence="1">
    <location>
        <begin position="38"/>
        <end position="55"/>
    </location>
</feature>
<proteinExistence type="predicted"/>
<dbReference type="AlphaFoldDB" id="A0A939BTJ8"/>
<sequence length="95" mass="10889">MLYRYFSIDFDPYVFIFMILPLLAFLLGAVGYFAAKRLWIGPLLAFFLPLLAIASDQTTLVANLDAWLIYGLTDMAFALLSGCSLMLIQKRWKRE</sequence>
<comment type="caution">
    <text evidence="2">The sequence shown here is derived from an EMBL/GenBank/DDBJ whole genome shotgun (WGS) entry which is preliminary data.</text>
</comment>
<name>A0A939BTJ8_9BACL</name>
<gene>
    <name evidence="2" type="ORF">JOD01_000112</name>
</gene>